<sequence>MTRDEYSVGPALRRVLAQTGGPELLDLLAEELTGTDLTTLLLEVFRRRADRLTPPEVMRRYRSDRFVAPAPTGFAQLRRAEDFLLSALPDDFQMLTLAPLVPLATHTAVATVDPRKVVATVRGSEVAADPTNALALEAAQRRSQALAADPRSAVPVRLAASQRVVRAQHFDAPGMLAHFQLFALVTAGRDTGSRTFEQQHLVEHLHFAVRAMARAGVRRTEIRITCLDEYAAPILAHARTELAGTPDVDVIDDPDRPTGRGYYSDLCFKIYATIHGRQVEVADGGFVDWSRRLIGSRKERLLISGFGVDRLATTQTPPTDTQPSPPHRSS</sequence>
<dbReference type="RefSeq" id="WP_407991475.1">
    <property type="nucleotide sequence ID" value="NZ_AP035881.2"/>
</dbReference>
<dbReference type="AlphaFoldDB" id="A0AB33K1M5"/>
<organism evidence="2">
    <name type="scientific">Kitasatospora sp. CMC57</name>
    <dbReference type="NCBI Taxonomy" id="3231513"/>
    <lineage>
        <taxon>Bacteria</taxon>
        <taxon>Bacillati</taxon>
        <taxon>Actinomycetota</taxon>
        <taxon>Actinomycetes</taxon>
        <taxon>Kitasatosporales</taxon>
        <taxon>Streptomycetaceae</taxon>
        <taxon>Kitasatospora</taxon>
    </lineage>
</organism>
<reference evidence="2" key="1">
    <citation type="submission" date="2024-07" db="EMBL/GenBank/DDBJ databases">
        <title>Complete genome sequences of cellulolytic bacteria, Kitasatospora sp. CMC57 and Streptomyces sp. CMC78, isolated from Japanese agricultural soil.</title>
        <authorList>
            <person name="Hashimoto T."/>
            <person name="Ito M."/>
            <person name="Iwamoto M."/>
            <person name="Fukahori D."/>
            <person name="Shoda T."/>
            <person name="Sakoda M."/>
            <person name="Morohoshi T."/>
            <person name="Mitsuboshi M."/>
            <person name="Nishizawa T."/>
        </authorList>
    </citation>
    <scope>NUCLEOTIDE SEQUENCE</scope>
    <source>
        <strain evidence="2">CMC57</strain>
    </source>
</reference>
<name>A0AB33K1M5_9ACTN</name>
<evidence type="ECO:0000256" key="1">
    <source>
        <dbReference type="SAM" id="MobiDB-lite"/>
    </source>
</evidence>
<gene>
    <name evidence="2" type="ORF">KCMC57_57240</name>
</gene>
<feature type="compositionally biased region" description="Low complexity" evidence="1">
    <location>
        <begin position="313"/>
        <end position="322"/>
    </location>
</feature>
<proteinExistence type="predicted"/>
<feature type="region of interest" description="Disordered" evidence="1">
    <location>
        <begin position="311"/>
        <end position="330"/>
    </location>
</feature>
<evidence type="ECO:0000313" key="2">
    <source>
        <dbReference type="EMBL" id="BFP49356.1"/>
    </source>
</evidence>
<protein>
    <submittedName>
        <fullName evidence="2">Uncharacterized protein</fullName>
    </submittedName>
</protein>
<accession>A0AB33K1M5</accession>
<dbReference type="EMBL" id="AP035881">
    <property type="protein sequence ID" value="BFP49356.1"/>
    <property type="molecule type" value="Genomic_DNA"/>
</dbReference>